<gene>
    <name evidence="1" type="ORF">M3P21_09025</name>
</gene>
<dbReference type="InterPro" id="IPR024409">
    <property type="entry name" value="DUF3833"/>
</dbReference>
<evidence type="ECO:0000313" key="1">
    <source>
        <dbReference type="EMBL" id="MCL6283672.1"/>
    </source>
</evidence>
<dbReference type="Pfam" id="PF12915">
    <property type="entry name" value="DUF3833"/>
    <property type="match status" value="1"/>
</dbReference>
<sequence length="194" mass="21619">MEAILFILLGGALVLALGFAKRRFMSFLSQSPDDYVSQGPDFDLRRHLNGPIQCEGVIYGPTGRVTSRFVGDFDTSWQGNRGVMREHFRYDSGNTQDREWALELDGEGRIRATAPDVIGVGEGRQSGSAVQLRYRIQLPESAGSHVLDVVDWMYLAPNGTIVNRSQFRKFGIQVAELVATMRPLEAQLEKRDAA</sequence>
<keyword evidence="2" id="KW-1185">Reference proteome</keyword>
<dbReference type="Proteomes" id="UP001203880">
    <property type="component" value="Unassembled WGS sequence"/>
</dbReference>
<reference evidence="1" key="1">
    <citation type="submission" date="2022-05" db="EMBL/GenBank/DDBJ databases">
        <authorList>
            <person name="Park J.-S."/>
        </authorList>
    </citation>
    <scope>NUCLEOTIDE SEQUENCE</scope>
    <source>
        <strain evidence="1">2012CJ41-6</strain>
    </source>
</reference>
<accession>A0ABT0Q1J2</accession>
<organism evidence="1 2">
    <name type="scientific">Ruegeria spongiae</name>
    <dbReference type="NCBI Taxonomy" id="2942209"/>
    <lineage>
        <taxon>Bacteria</taxon>
        <taxon>Pseudomonadati</taxon>
        <taxon>Pseudomonadota</taxon>
        <taxon>Alphaproteobacteria</taxon>
        <taxon>Rhodobacterales</taxon>
        <taxon>Roseobacteraceae</taxon>
        <taxon>Ruegeria</taxon>
    </lineage>
</organism>
<comment type="caution">
    <text evidence="1">The sequence shown here is derived from an EMBL/GenBank/DDBJ whole genome shotgun (WGS) entry which is preliminary data.</text>
</comment>
<name>A0ABT0Q1J2_9RHOB</name>
<protein>
    <submittedName>
        <fullName evidence="1">DUF3833 domain-containing protein</fullName>
    </submittedName>
</protein>
<proteinExistence type="predicted"/>
<dbReference type="RefSeq" id="WP_249709054.1">
    <property type="nucleotide sequence ID" value="NZ_JAMFMB010000009.1"/>
</dbReference>
<dbReference type="EMBL" id="JAMFMB010000009">
    <property type="protein sequence ID" value="MCL6283672.1"/>
    <property type="molecule type" value="Genomic_DNA"/>
</dbReference>
<evidence type="ECO:0000313" key="2">
    <source>
        <dbReference type="Proteomes" id="UP001203880"/>
    </source>
</evidence>